<sequence length="274" mass="29465">MFTSCLVDDTDETLEAVANTPYTIGFSQQVANESYFEDIGPIEAGYNVVVIGGQDGSDPSQDITVSYTVNTELSSATEGVEFDFVDNSGSLTIPAGSDFGRFNLLINTGGLNETMPTRLVLDLTAADSTGAPAVVAASNSRIAITFVGCNSQLAQEDNNFTDYFVQLTREDGGSYNGNEVIEWIAPNQFLTESTGFWGVNTIAPDTSMNFEVICGEVFVPNQGLAQGFYSNEVYGVNLDGPDGLVDLETLNFDMSYIITFGSGPLRHDVTYTRL</sequence>
<organism evidence="1 2">
    <name type="scientific">Croceibacter atlanticus (strain ATCC BAA-628 / JCM 21780 / CIP 108009 / IAM 15332 / KCTC 12090 / HTCC2559)</name>
    <dbReference type="NCBI Taxonomy" id="216432"/>
    <lineage>
        <taxon>Bacteria</taxon>
        <taxon>Pseudomonadati</taxon>
        <taxon>Bacteroidota</taxon>
        <taxon>Flavobacteriia</taxon>
        <taxon>Flavobacteriales</taxon>
        <taxon>Flavobacteriaceae</taxon>
        <taxon>Croceibacter</taxon>
    </lineage>
</organism>
<dbReference type="EMBL" id="CP002046">
    <property type="protein sequence ID" value="EAP88221.1"/>
    <property type="molecule type" value="Genomic_DNA"/>
</dbReference>
<keyword evidence="2" id="KW-1185">Reference proteome</keyword>
<dbReference type="STRING" id="216432.CA2559_05660"/>
<dbReference type="HOGENOM" id="CLU_1014586_0_0_10"/>
<evidence type="ECO:0000313" key="2">
    <source>
        <dbReference type="Proteomes" id="UP000002297"/>
    </source>
</evidence>
<proteinExistence type="predicted"/>
<accession>A3U7K4</accession>
<name>A3U7K4_CROAH</name>
<evidence type="ECO:0000313" key="1">
    <source>
        <dbReference type="EMBL" id="EAP88221.1"/>
    </source>
</evidence>
<dbReference type="eggNOG" id="ENOG5033WCH">
    <property type="taxonomic scope" value="Bacteria"/>
</dbReference>
<dbReference type="Proteomes" id="UP000002297">
    <property type="component" value="Chromosome"/>
</dbReference>
<gene>
    <name evidence="1" type="ordered locus">CA2559_05660</name>
</gene>
<protein>
    <submittedName>
        <fullName evidence="1">Uncharacterized protein</fullName>
    </submittedName>
</protein>
<dbReference type="AlphaFoldDB" id="A3U7K4"/>
<dbReference type="KEGG" id="cat:CA2559_05660"/>
<reference evidence="1 2" key="1">
    <citation type="journal article" date="2010" name="J. Bacteriol.">
        <title>The complete genome sequence of Croceibacter atlanticus HTCC2559T.</title>
        <authorList>
            <person name="Oh H.M."/>
            <person name="Kang I."/>
            <person name="Ferriera S."/>
            <person name="Giovannoni S.J."/>
            <person name="Cho J.C."/>
        </authorList>
    </citation>
    <scope>NUCLEOTIDE SEQUENCE [LARGE SCALE GENOMIC DNA]</scope>
    <source>
        <strain evidence="2">ATCC BAA-628 / HTCC2559 / KCTC 12090</strain>
    </source>
</reference>